<reference evidence="9" key="1">
    <citation type="submission" date="2021-11" db="EMBL/GenBank/DDBJ databases">
        <authorList>
            <person name="Islam A."/>
            <person name="Islam S."/>
            <person name="Flora M.S."/>
            <person name="Rahman M."/>
            <person name="Ziaur R.M."/>
            <person name="Epstein J.H."/>
            <person name="Hassan M."/>
            <person name="Klassen M."/>
            <person name="Woodard K."/>
            <person name="Webb A."/>
            <person name="Webby R.J."/>
            <person name="El Zowalaty M.E."/>
        </authorList>
    </citation>
    <scope>NUCLEOTIDE SEQUENCE</scope>
    <source>
        <strain evidence="9">Pbs3</strain>
    </source>
</reference>
<sequence>MTRTETTRRHWRVLRNALLHSTSNETCVSSTDVYDTTASSIATDFFSLYQKTEVDTVQLLRMHSPLQANFTWMVYDVPVEANKTKKIYVHEKRNDIKPRVSMAELLSHQVNHGVDNTGNIRTWPSEQVLLSYLLSSNVCLQVQRRDATGNYLPITCCELGSGMAGLASLGLLACPPVKLQRIVVTDGNPLSVKNLQLCIEENKIHHVNSIYDESVVISTELLRWDRNVRCCKDLEHQFDLVFASDCLFFEDFHQDLAYTIKSLLRPKSGRCLLLQPRRNGSMERFSMIAKCYGFSIQESRDYDPHIVCQHVEYQQTRCDYVCDVHYPVLLTLTLDNDDE</sequence>
<evidence type="ECO:0000256" key="8">
    <source>
        <dbReference type="ARBA" id="ARBA00023242"/>
    </source>
</evidence>
<name>A0AAU9KNE5_9STRA</name>
<protein>
    <recommendedName>
        <fullName evidence="4">Calmodulin-lysine N-methyltransferase</fullName>
        <ecNumber evidence="3">2.1.1.60</ecNumber>
    </recommendedName>
</protein>
<dbReference type="Pfam" id="PF10294">
    <property type="entry name" value="Methyltransf_16"/>
    <property type="match status" value="1"/>
</dbReference>
<dbReference type="GO" id="GO:0018025">
    <property type="term" value="F:calmodulin-lysine N-methyltransferase activity"/>
    <property type="evidence" value="ECO:0007669"/>
    <property type="project" value="UniProtKB-EC"/>
</dbReference>
<dbReference type="EMBL" id="CAKKTJ010000114">
    <property type="protein sequence ID" value="CAH0474830.1"/>
    <property type="molecule type" value="Genomic_DNA"/>
</dbReference>
<dbReference type="InterPro" id="IPR025800">
    <property type="entry name" value="CaM-Lys-N-MeTrfase"/>
</dbReference>
<proteinExistence type="predicted"/>
<evidence type="ECO:0000256" key="2">
    <source>
        <dbReference type="ARBA" id="ARBA00004496"/>
    </source>
</evidence>
<evidence type="ECO:0000256" key="6">
    <source>
        <dbReference type="ARBA" id="ARBA00022603"/>
    </source>
</evidence>
<dbReference type="PANTHER" id="PTHR13539">
    <property type="entry name" value="CALMODULIN-LYSINE N-METHYLTRANSFERASE"/>
    <property type="match status" value="1"/>
</dbReference>
<dbReference type="GO" id="GO:0005634">
    <property type="term" value="C:nucleus"/>
    <property type="evidence" value="ECO:0007669"/>
    <property type="project" value="UniProtKB-SubCell"/>
</dbReference>
<accession>A0AAU9KNE5</accession>
<evidence type="ECO:0000313" key="10">
    <source>
        <dbReference type="Proteomes" id="UP001160483"/>
    </source>
</evidence>
<dbReference type="GO" id="GO:0032259">
    <property type="term" value="P:methylation"/>
    <property type="evidence" value="ECO:0007669"/>
    <property type="project" value="UniProtKB-KW"/>
</dbReference>
<dbReference type="GO" id="GO:0005737">
    <property type="term" value="C:cytoplasm"/>
    <property type="evidence" value="ECO:0007669"/>
    <property type="project" value="UniProtKB-SubCell"/>
</dbReference>
<keyword evidence="5" id="KW-0963">Cytoplasm</keyword>
<evidence type="ECO:0000256" key="7">
    <source>
        <dbReference type="ARBA" id="ARBA00022679"/>
    </source>
</evidence>
<dbReference type="InterPro" id="IPR029063">
    <property type="entry name" value="SAM-dependent_MTases_sf"/>
</dbReference>
<evidence type="ECO:0000256" key="4">
    <source>
        <dbReference type="ARBA" id="ARBA00020594"/>
    </source>
</evidence>
<dbReference type="Proteomes" id="UP001160483">
    <property type="component" value="Unassembled WGS sequence"/>
</dbReference>
<evidence type="ECO:0000313" key="9">
    <source>
        <dbReference type="EMBL" id="CAH0474830.1"/>
    </source>
</evidence>
<dbReference type="PANTHER" id="PTHR13539:SF3">
    <property type="entry name" value="CALMODULIN-LYSINE N-METHYLTRANSFERASE"/>
    <property type="match status" value="1"/>
</dbReference>
<dbReference type="SUPFAM" id="SSF53335">
    <property type="entry name" value="S-adenosyl-L-methionine-dependent methyltransferases"/>
    <property type="match status" value="1"/>
</dbReference>
<comment type="subcellular location">
    <subcellularLocation>
        <location evidence="2">Cytoplasm</location>
    </subcellularLocation>
    <subcellularLocation>
        <location evidence="1">Nucleus</location>
    </subcellularLocation>
</comment>
<dbReference type="Gene3D" id="3.40.50.150">
    <property type="entry name" value="Vaccinia Virus protein VP39"/>
    <property type="match status" value="1"/>
</dbReference>
<dbReference type="InterPro" id="IPR019410">
    <property type="entry name" value="Methyltransf_16"/>
</dbReference>
<keyword evidence="7" id="KW-0808">Transferase</keyword>
<evidence type="ECO:0000256" key="1">
    <source>
        <dbReference type="ARBA" id="ARBA00004123"/>
    </source>
</evidence>
<keyword evidence="6" id="KW-0489">Methyltransferase</keyword>
<evidence type="ECO:0000256" key="3">
    <source>
        <dbReference type="ARBA" id="ARBA00011914"/>
    </source>
</evidence>
<keyword evidence="8" id="KW-0539">Nucleus</keyword>
<dbReference type="AlphaFoldDB" id="A0AAU9KNE5"/>
<gene>
    <name evidence="9" type="ORF">PBS003_LOCUS1671</name>
</gene>
<organism evidence="9 10">
    <name type="scientific">Peronospora belbahrii</name>
    <dbReference type="NCBI Taxonomy" id="622444"/>
    <lineage>
        <taxon>Eukaryota</taxon>
        <taxon>Sar</taxon>
        <taxon>Stramenopiles</taxon>
        <taxon>Oomycota</taxon>
        <taxon>Peronosporomycetes</taxon>
        <taxon>Peronosporales</taxon>
        <taxon>Peronosporaceae</taxon>
        <taxon>Peronospora</taxon>
    </lineage>
</organism>
<comment type="caution">
    <text evidence="9">The sequence shown here is derived from an EMBL/GenBank/DDBJ whole genome shotgun (WGS) entry which is preliminary data.</text>
</comment>
<evidence type="ECO:0000256" key="5">
    <source>
        <dbReference type="ARBA" id="ARBA00022490"/>
    </source>
</evidence>
<dbReference type="EC" id="2.1.1.60" evidence="3"/>